<proteinExistence type="predicted"/>
<keyword evidence="2" id="KW-1185">Reference proteome</keyword>
<evidence type="ECO:0000313" key="2">
    <source>
        <dbReference type="Proteomes" id="UP000022910"/>
    </source>
</evidence>
<reference evidence="1 2" key="1">
    <citation type="submission" date="2014-02" db="EMBL/GenBank/DDBJ databases">
        <title>Single nucleus genome sequencing reveals high similarity among nuclei of an endomycorrhizal fungus.</title>
        <authorList>
            <person name="Lin K."/>
            <person name="Geurts R."/>
            <person name="Zhang Z."/>
            <person name="Limpens E."/>
            <person name="Saunders D.G."/>
            <person name="Mu D."/>
            <person name="Pang E."/>
            <person name="Cao H."/>
            <person name="Cha H."/>
            <person name="Lin T."/>
            <person name="Zhou Q."/>
            <person name="Shang Y."/>
            <person name="Li Y."/>
            <person name="Ivanov S."/>
            <person name="Sharma T."/>
            <person name="Velzen R.V."/>
            <person name="Ruijter N.D."/>
            <person name="Aanen D.K."/>
            <person name="Win J."/>
            <person name="Kamoun S."/>
            <person name="Bisseling T."/>
            <person name="Huang S."/>
        </authorList>
    </citation>
    <scope>NUCLEOTIDE SEQUENCE [LARGE SCALE GENOMIC DNA]</scope>
    <source>
        <strain evidence="2">DAOM197198w</strain>
    </source>
</reference>
<protein>
    <submittedName>
        <fullName evidence="1">Uncharacterized protein</fullName>
    </submittedName>
</protein>
<comment type="caution">
    <text evidence="1">The sequence shown here is derived from an EMBL/GenBank/DDBJ whole genome shotgun (WGS) entry which is preliminary data.</text>
</comment>
<dbReference type="AlphaFoldDB" id="A0A015IY44"/>
<name>A0A015IY44_RHIIW</name>
<dbReference type="EMBL" id="JEMT01026501">
    <property type="protein sequence ID" value="EXX59315.1"/>
    <property type="molecule type" value="Genomic_DNA"/>
</dbReference>
<dbReference type="Proteomes" id="UP000022910">
    <property type="component" value="Unassembled WGS sequence"/>
</dbReference>
<evidence type="ECO:0000313" key="1">
    <source>
        <dbReference type="EMBL" id="EXX59315.1"/>
    </source>
</evidence>
<sequence length="49" mass="5898">MRDIALAIRYMPYPHTGDATLEKVIYEWELQDKVFCKNHMDQNQKKKSI</sequence>
<accession>A0A015IY44</accession>
<organism evidence="1 2">
    <name type="scientific">Rhizophagus irregularis (strain DAOM 197198w)</name>
    <name type="common">Glomus intraradices</name>
    <dbReference type="NCBI Taxonomy" id="1432141"/>
    <lineage>
        <taxon>Eukaryota</taxon>
        <taxon>Fungi</taxon>
        <taxon>Fungi incertae sedis</taxon>
        <taxon>Mucoromycota</taxon>
        <taxon>Glomeromycotina</taxon>
        <taxon>Glomeromycetes</taxon>
        <taxon>Glomerales</taxon>
        <taxon>Glomeraceae</taxon>
        <taxon>Rhizophagus</taxon>
    </lineage>
</organism>
<dbReference type="HOGENOM" id="CLU_3143817_0_0_1"/>
<gene>
    <name evidence="1" type="ORF">RirG_190150</name>
</gene>